<dbReference type="OrthoDB" id="8563989at2"/>
<protein>
    <recommendedName>
        <fullName evidence="3">RHS repeat protein</fullName>
    </recommendedName>
</protein>
<dbReference type="EMBL" id="VZPB01000006">
    <property type="protein sequence ID" value="KAB0584350.1"/>
    <property type="molecule type" value="Genomic_DNA"/>
</dbReference>
<name>A0A643FIY2_IDEDE</name>
<evidence type="ECO:0000313" key="1">
    <source>
        <dbReference type="EMBL" id="KAB0584350.1"/>
    </source>
</evidence>
<dbReference type="InterPro" id="IPR006530">
    <property type="entry name" value="YD"/>
</dbReference>
<accession>A0A643FIY2</accession>
<dbReference type="InterPro" id="IPR046154">
    <property type="entry name" value="DUF6156"/>
</dbReference>
<evidence type="ECO:0000313" key="2">
    <source>
        <dbReference type="Proteomes" id="UP000430120"/>
    </source>
</evidence>
<organism evidence="1 2">
    <name type="scientific">Ideonella dechloratans</name>
    <dbReference type="NCBI Taxonomy" id="36863"/>
    <lineage>
        <taxon>Bacteria</taxon>
        <taxon>Pseudomonadati</taxon>
        <taxon>Pseudomonadota</taxon>
        <taxon>Betaproteobacteria</taxon>
        <taxon>Burkholderiales</taxon>
        <taxon>Sphaerotilaceae</taxon>
        <taxon>Ideonella</taxon>
    </lineage>
</organism>
<dbReference type="AlphaFoldDB" id="A0A643FIY2"/>
<evidence type="ECO:0008006" key="3">
    <source>
        <dbReference type="Google" id="ProtNLM"/>
    </source>
</evidence>
<dbReference type="NCBIfam" id="TIGR01643">
    <property type="entry name" value="YD_repeat_2x"/>
    <property type="match status" value="1"/>
</dbReference>
<proteinExistence type="predicted"/>
<dbReference type="Proteomes" id="UP000430120">
    <property type="component" value="Unassembled WGS sequence"/>
</dbReference>
<keyword evidence="2" id="KW-1185">Reference proteome</keyword>
<dbReference type="Pfam" id="PF19653">
    <property type="entry name" value="DUF6156"/>
    <property type="match status" value="1"/>
</dbReference>
<sequence>MSDTLRYFLTYRGAGLPLTLTEELAEADLRHRNTWFEARDDSAGRLVAIDKRVYGETEMQHRYEYDAEGRLCRATVTLGEDEPVVRTF</sequence>
<comment type="caution">
    <text evidence="1">The sequence shown here is derived from an EMBL/GenBank/DDBJ whole genome shotgun (WGS) entry which is preliminary data.</text>
</comment>
<dbReference type="RefSeq" id="WP_151122636.1">
    <property type="nucleotide sequence ID" value="NZ_CP088081.1"/>
</dbReference>
<gene>
    <name evidence="1" type="ORF">F7Q92_03800</name>
</gene>
<reference evidence="1 2" key="1">
    <citation type="submission" date="2019-09" db="EMBL/GenBank/DDBJ databases">
        <title>Draft genome sequences of 48 bacterial type strains from the CCUG.</title>
        <authorList>
            <person name="Tunovic T."/>
            <person name="Pineiro-Iglesias B."/>
            <person name="Unosson C."/>
            <person name="Inganas E."/>
            <person name="Ohlen M."/>
            <person name="Cardew S."/>
            <person name="Jensie-Markopoulos S."/>
            <person name="Salva-Serra F."/>
            <person name="Jaen-Luchoro D."/>
            <person name="Karlsson R."/>
            <person name="Svensson-Stadler L."/>
            <person name="Chun J."/>
            <person name="Moore E."/>
        </authorList>
    </citation>
    <scope>NUCLEOTIDE SEQUENCE [LARGE SCALE GENOMIC DNA]</scope>
    <source>
        <strain evidence="1 2">CCUG 30977</strain>
    </source>
</reference>